<dbReference type="InterPro" id="IPR006638">
    <property type="entry name" value="Elp3/MiaA/NifB-like_rSAM"/>
</dbReference>
<keyword evidence="9" id="KW-1185">Reference proteome</keyword>
<dbReference type="AlphaFoldDB" id="A0A3S9P3J4"/>
<dbReference type="CDD" id="cd01335">
    <property type="entry name" value="Radical_SAM"/>
    <property type="match status" value="1"/>
</dbReference>
<organism evidence="8 9">
    <name type="scientific">Flammeovirga pectinis</name>
    <dbReference type="NCBI Taxonomy" id="2494373"/>
    <lineage>
        <taxon>Bacteria</taxon>
        <taxon>Pseudomonadati</taxon>
        <taxon>Bacteroidota</taxon>
        <taxon>Cytophagia</taxon>
        <taxon>Cytophagales</taxon>
        <taxon>Flammeovirgaceae</taxon>
        <taxon>Flammeovirga</taxon>
    </lineage>
</organism>
<dbReference type="NCBIfam" id="TIGR01212">
    <property type="entry name" value="TIGR01212 family radical SAM protein"/>
    <property type="match status" value="1"/>
</dbReference>
<dbReference type="Pfam" id="PF16199">
    <property type="entry name" value="Radical_SAM_C"/>
    <property type="match status" value="1"/>
</dbReference>
<dbReference type="PROSITE" id="PS51918">
    <property type="entry name" value="RADICAL_SAM"/>
    <property type="match status" value="1"/>
</dbReference>
<dbReference type="SFLD" id="SFLDS00029">
    <property type="entry name" value="Radical_SAM"/>
    <property type="match status" value="1"/>
</dbReference>
<dbReference type="KEGG" id="fll:EI427_11190"/>
<keyword evidence="3" id="KW-0949">S-adenosyl-L-methionine</keyword>
<dbReference type="SFLD" id="SFLDG01086">
    <property type="entry name" value="elongater_protein-like"/>
    <property type="match status" value="1"/>
</dbReference>
<dbReference type="InterPro" id="IPR005911">
    <property type="entry name" value="YhcC-like"/>
</dbReference>
<dbReference type="OrthoDB" id="9801689at2"/>
<dbReference type="Gene3D" id="3.80.30.20">
    <property type="entry name" value="tm_1862 like domain"/>
    <property type="match status" value="1"/>
</dbReference>
<sequence length="312" mass="35923">MNFNSRRYFPYSQQLKDKYGGRIQKVSIHAEFTCPNRDGSLGFGGCTFCNNDSFVPNYLHDGMLSITKQIDHGMEFLPGRYHNAKAFVGYFQAYSNTYGTLDYLKEIYSEALKHPKIDGLVIGTRPDCLSDEQLDYLEELSKEYLIFIEFGIESCYNTTLDRVNRGHSFEDSVEAIQKVVDRGISVAGHMLFGLPGETRTETLAQAKIISELPIDSVKFHQLQIVKGTIMAKQFKDDPSQFPLFQPEEYVDFMVDFLELLRPDIAVQRFSSDTPENLRIAPNWGIRPNQIQLMIEKRLKERDTYQGRLYKEA</sequence>
<gene>
    <name evidence="8" type="ORF">EI427_11190</name>
</gene>
<comment type="cofactor">
    <cofactor evidence="1">
        <name>[4Fe-4S] cluster</name>
        <dbReference type="ChEBI" id="CHEBI:49883"/>
    </cofactor>
</comment>
<dbReference type="PANTHER" id="PTHR11135">
    <property type="entry name" value="HISTONE ACETYLTRANSFERASE-RELATED"/>
    <property type="match status" value="1"/>
</dbReference>
<keyword evidence="4" id="KW-0479">Metal-binding</keyword>
<dbReference type="Proteomes" id="UP000267268">
    <property type="component" value="Chromosome 1"/>
</dbReference>
<dbReference type="InterPro" id="IPR039661">
    <property type="entry name" value="ELP3"/>
</dbReference>
<dbReference type="InterPro" id="IPR007197">
    <property type="entry name" value="rSAM"/>
</dbReference>
<reference evidence="8 9" key="1">
    <citation type="submission" date="2018-12" db="EMBL/GenBank/DDBJ databases">
        <title>Flammeovirga pectinis sp. nov., isolated from the gut of the Korean scallop, Patinopecten yessoensis.</title>
        <authorList>
            <person name="Bae J.-W."/>
            <person name="Jeong Y.-S."/>
            <person name="Kang W."/>
        </authorList>
    </citation>
    <scope>NUCLEOTIDE SEQUENCE [LARGE SCALE GENOMIC DNA]</scope>
    <source>
        <strain evidence="8 9">L12M1</strain>
    </source>
</reference>
<dbReference type="InterPro" id="IPR058240">
    <property type="entry name" value="rSAM_sf"/>
</dbReference>
<dbReference type="SMART" id="SM00729">
    <property type="entry name" value="Elp3"/>
    <property type="match status" value="1"/>
</dbReference>
<feature type="domain" description="Radical SAM core" evidence="7">
    <location>
        <begin position="18"/>
        <end position="263"/>
    </location>
</feature>
<dbReference type="Pfam" id="PF04055">
    <property type="entry name" value="Radical_SAM"/>
    <property type="match status" value="1"/>
</dbReference>
<dbReference type="GO" id="GO:0003824">
    <property type="term" value="F:catalytic activity"/>
    <property type="evidence" value="ECO:0007669"/>
    <property type="project" value="InterPro"/>
</dbReference>
<keyword evidence="5" id="KW-0408">Iron</keyword>
<evidence type="ECO:0000256" key="4">
    <source>
        <dbReference type="ARBA" id="ARBA00022723"/>
    </source>
</evidence>
<dbReference type="PANTHER" id="PTHR11135:SF1">
    <property type="entry name" value="PROTEIN YHCC"/>
    <property type="match status" value="1"/>
</dbReference>
<dbReference type="InterPro" id="IPR023404">
    <property type="entry name" value="rSAM_horseshoe"/>
</dbReference>
<dbReference type="GO" id="GO:0051539">
    <property type="term" value="F:4 iron, 4 sulfur cluster binding"/>
    <property type="evidence" value="ECO:0007669"/>
    <property type="project" value="UniProtKB-KW"/>
</dbReference>
<evidence type="ECO:0000256" key="2">
    <source>
        <dbReference type="ARBA" id="ARBA00022485"/>
    </source>
</evidence>
<evidence type="ECO:0000259" key="7">
    <source>
        <dbReference type="PROSITE" id="PS51918"/>
    </source>
</evidence>
<accession>A0A3S9P3J4</accession>
<proteinExistence type="predicted"/>
<dbReference type="SFLD" id="SFLDG01091">
    <property type="entry name" value="uncharacterized_CHP01210-like"/>
    <property type="match status" value="1"/>
</dbReference>
<evidence type="ECO:0000256" key="5">
    <source>
        <dbReference type="ARBA" id="ARBA00023004"/>
    </source>
</evidence>
<protein>
    <submittedName>
        <fullName evidence="8">TIGR01212 family radical SAM protein</fullName>
    </submittedName>
</protein>
<evidence type="ECO:0000313" key="8">
    <source>
        <dbReference type="EMBL" id="AZQ62775.1"/>
    </source>
</evidence>
<dbReference type="GO" id="GO:0046872">
    <property type="term" value="F:metal ion binding"/>
    <property type="evidence" value="ECO:0007669"/>
    <property type="project" value="UniProtKB-KW"/>
</dbReference>
<dbReference type="InterPro" id="IPR032432">
    <property type="entry name" value="Radical_SAM_C"/>
</dbReference>
<dbReference type="RefSeq" id="WP_126614610.1">
    <property type="nucleotide sequence ID" value="NZ_CP034562.1"/>
</dbReference>
<keyword evidence="6" id="KW-0411">Iron-sulfur</keyword>
<keyword evidence="2" id="KW-0004">4Fe-4S</keyword>
<evidence type="ECO:0000256" key="6">
    <source>
        <dbReference type="ARBA" id="ARBA00023014"/>
    </source>
</evidence>
<name>A0A3S9P3J4_9BACT</name>
<evidence type="ECO:0000256" key="3">
    <source>
        <dbReference type="ARBA" id="ARBA00022691"/>
    </source>
</evidence>
<evidence type="ECO:0000313" key="9">
    <source>
        <dbReference type="Proteomes" id="UP000267268"/>
    </source>
</evidence>
<dbReference type="EMBL" id="CP034562">
    <property type="protein sequence ID" value="AZQ62775.1"/>
    <property type="molecule type" value="Genomic_DNA"/>
</dbReference>
<evidence type="ECO:0000256" key="1">
    <source>
        <dbReference type="ARBA" id="ARBA00001966"/>
    </source>
</evidence>
<dbReference type="SUPFAM" id="SSF102114">
    <property type="entry name" value="Radical SAM enzymes"/>
    <property type="match status" value="1"/>
</dbReference>